<reference evidence="2 3" key="1">
    <citation type="submission" date="2019-07" db="EMBL/GenBank/DDBJ databases">
        <title>Annotation for the trematode Paragonimus westermani.</title>
        <authorList>
            <person name="Choi Y.-J."/>
        </authorList>
    </citation>
    <scope>NUCLEOTIDE SEQUENCE [LARGE SCALE GENOMIC DNA]</scope>
    <source>
        <strain evidence="2">180907_Pwestermani</strain>
    </source>
</reference>
<proteinExistence type="predicted"/>
<feature type="non-terminal residue" evidence="2">
    <location>
        <position position="260"/>
    </location>
</feature>
<name>A0A8T0D6A6_9TREM</name>
<dbReference type="Proteomes" id="UP000699462">
    <property type="component" value="Unassembled WGS sequence"/>
</dbReference>
<dbReference type="AlphaFoldDB" id="A0A8T0D6A6"/>
<evidence type="ECO:0000313" key="3">
    <source>
        <dbReference type="Proteomes" id="UP000699462"/>
    </source>
</evidence>
<evidence type="ECO:0000259" key="1">
    <source>
        <dbReference type="Pfam" id="PF14768"/>
    </source>
</evidence>
<gene>
    <name evidence="2" type="ORF">P879_05665</name>
</gene>
<evidence type="ECO:0000313" key="2">
    <source>
        <dbReference type="EMBL" id="KAF8562268.1"/>
    </source>
</evidence>
<dbReference type="OrthoDB" id="435311at2759"/>
<accession>A0A8T0D6A6</accession>
<protein>
    <recommendedName>
        <fullName evidence="1">RPA-interacting protein C-terminal domain-containing protein</fullName>
    </recommendedName>
</protein>
<feature type="domain" description="RPA-interacting protein C-terminal" evidence="1">
    <location>
        <begin position="166"/>
        <end position="257"/>
    </location>
</feature>
<organism evidence="2 3">
    <name type="scientific">Paragonimus westermani</name>
    <dbReference type="NCBI Taxonomy" id="34504"/>
    <lineage>
        <taxon>Eukaryota</taxon>
        <taxon>Metazoa</taxon>
        <taxon>Spiralia</taxon>
        <taxon>Lophotrochozoa</taxon>
        <taxon>Platyhelminthes</taxon>
        <taxon>Trematoda</taxon>
        <taxon>Digenea</taxon>
        <taxon>Plagiorchiida</taxon>
        <taxon>Troglotremata</taxon>
        <taxon>Troglotrematidae</taxon>
        <taxon>Paragonimus</taxon>
    </lineage>
</organism>
<dbReference type="InterPro" id="IPR028159">
    <property type="entry name" value="RPA_interact_C_dom"/>
</dbReference>
<comment type="caution">
    <text evidence="2">The sequence shown here is derived from an EMBL/GenBank/DDBJ whole genome shotgun (WGS) entry which is preliminary data.</text>
</comment>
<dbReference type="EMBL" id="JTDF01021112">
    <property type="protein sequence ID" value="KAF8562268.1"/>
    <property type="molecule type" value="Genomic_DNA"/>
</dbReference>
<keyword evidence="3" id="KW-1185">Reference proteome</keyword>
<sequence length="260" mass="29625">EVVVGRLYTVIRPSPLALWSTNSSHKYEDRYLHSGRDVDVHYGRSLRITSRKAYLKASHSTMSRHQELYETLLKNRGGHYTQLLRQRLNNALRIRREQFVDKVRSVQSDGTYLTNNATETEELRLLHEHRNLMRDLFDEAQVRKSFLNIDSCLRQQSSSLVQEEVICPQCSLEKLVLHGTVLSCLCGLNIDTQADSISLESIGQSLEKLRSLHLLSGCQQPLRCLVLRQDTCALDQVPAASDVVLLCLECDACSFLEIVV</sequence>
<dbReference type="Pfam" id="PF14768">
    <property type="entry name" value="RPA_interact_C"/>
    <property type="match status" value="1"/>
</dbReference>